<proteinExistence type="inferred from homology"/>
<dbReference type="Proteomes" id="UP000515934">
    <property type="component" value="Chromosome"/>
</dbReference>
<dbReference type="Pfam" id="PF00893">
    <property type="entry name" value="Multi_Drug_Res"/>
    <property type="match status" value="1"/>
</dbReference>
<keyword evidence="6 8" id="KW-0472">Membrane</keyword>
<reference evidence="9 10" key="1">
    <citation type="submission" date="2020-08" db="EMBL/GenBank/DDBJ databases">
        <title>Genome sequence of Leucobacter denitrificans KACC 14055T.</title>
        <authorList>
            <person name="Hyun D.-W."/>
            <person name="Bae J.-W."/>
        </authorList>
    </citation>
    <scope>NUCLEOTIDE SEQUENCE [LARGE SCALE GENOMIC DNA]</scope>
    <source>
        <strain evidence="9 10">KACC 14055</strain>
    </source>
</reference>
<evidence type="ECO:0000256" key="2">
    <source>
        <dbReference type="ARBA" id="ARBA00022448"/>
    </source>
</evidence>
<evidence type="ECO:0000256" key="4">
    <source>
        <dbReference type="ARBA" id="ARBA00022692"/>
    </source>
</evidence>
<evidence type="ECO:0000256" key="6">
    <source>
        <dbReference type="ARBA" id="ARBA00023136"/>
    </source>
</evidence>
<dbReference type="GO" id="GO:0022857">
    <property type="term" value="F:transmembrane transporter activity"/>
    <property type="evidence" value="ECO:0007669"/>
    <property type="project" value="InterPro"/>
</dbReference>
<evidence type="ECO:0000313" key="10">
    <source>
        <dbReference type="Proteomes" id="UP000515934"/>
    </source>
</evidence>
<sequence>MTKKVSTGAHWVALFASAGLEAAWALALSASNGFTVPLWTIVFLVCGVLSMVGLGYAMRGIPISVAYAIWTGIGAALTVSIAMILGSEPVSVLKIIFLGGIVACVVGLRFTGEPTSAQEPATDRSIAEV</sequence>
<feature type="transmembrane region" description="Helical" evidence="8">
    <location>
        <begin position="38"/>
        <end position="58"/>
    </location>
</feature>
<dbReference type="Gene3D" id="1.10.3730.20">
    <property type="match status" value="1"/>
</dbReference>
<dbReference type="GO" id="GO:0005886">
    <property type="term" value="C:plasma membrane"/>
    <property type="evidence" value="ECO:0007669"/>
    <property type="project" value="UniProtKB-SubCell"/>
</dbReference>
<dbReference type="PANTHER" id="PTHR30561">
    <property type="entry name" value="SMR FAMILY PROTON-DEPENDENT DRUG EFFLUX TRANSPORTER SUGE"/>
    <property type="match status" value="1"/>
</dbReference>
<dbReference type="SUPFAM" id="SSF103481">
    <property type="entry name" value="Multidrug resistance efflux transporter EmrE"/>
    <property type="match status" value="1"/>
</dbReference>
<keyword evidence="4 7" id="KW-0812">Transmembrane</keyword>
<feature type="transmembrane region" description="Helical" evidence="8">
    <location>
        <begin position="91"/>
        <end position="110"/>
    </location>
</feature>
<organism evidence="9 10">
    <name type="scientific">Leucobacter denitrificans</name>
    <dbReference type="NCBI Taxonomy" id="683042"/>
    <lineage>
        <taxon>Bacteria</taxon>
        <taxon>Bacillati</taxon>
        <taxon>Actinomycetota</taxon>
        <taxon>Actinomycetes</taxon>
        <taxon>Micrococcales</taxon>
        <taxon>Microbacteriaceae</taxon>
        <taxon>Leucobacter</taxon>
    </lineage>
</organism>
<comment type="subcellular location">
    <subcellularLocation>
        <location evidence="1 7">Cell membrane</location>
        <topology evidence="1 7">Multi-pass membrane protein</topology>
    </subcellularLocation>
</comment>
<keyword evidence="2" id="KW-0813">Transport</keyword>
<evidence type="ECO:0000256" key="3">
    <source>
        <dbReference type="ARBA" id="ARBA00022475"/>
    </source>
</evidence>
<keyword evidence="3" id="KW-1003">Cell membrane</keyword>
<evidence type="ECO:0000256" key="8">
    <source>
        <dbReference type="SAM" id="Phobius"/>
    </source>
</evidence>
<dbReference type="InterPro" id="IPR045324">
    <property type="entry name" value="Small_multidrug_res"/>
</dbReference>
<dbReference type="AlphaFoldDB" id="A0A7G9S6F6"/>
<dbReference type="InterPro" id="IPR037185">
    <property type="entry name" value="EmrE-like"/>
</dbReference>
<accession>A0A7G9S6F6</accession>
<keyword evidence="5 8" id="KW-1133">Transmembrane helix</keyword>
<protein>
    <submittedName>
        <fullName evidence="9">Multidrug efflux SMR transporter</fullName>
    </submittedName>
</protein>
<dbReference type="EMBL" id="CP060716">
    <property type="protein sequence ID" value="QNN63431.1"/>
    <property type="molecule type" value="Genomic_DNA"/>
</dbReference>
<comment type="similarity">
    <text evidence="7">Belongs to the drug/metabolite transporter (DMT) superfamily. Small multidrug resistance (SMR) (TC 2.A.7.1) family.</text>
</comment>
<gene>
    <name evidence="9" type="ORF">H9L06_03685</name>
</gene>
<keyword evidence="10" id="KW-1185">Reference proteome</keyword>
<feature type="transmembrane region" description="Helical" evidence="8">
    <location>
        <begin position="65"/>
        <end position="85"/>
    </location>
</feature>
<evidence type="ECO:0000256" key="7">
    <source>
        <dbReference type="RuleBase" id="RU003942"/>
    </source>
</evidence>
<evidence type="ECO:0000256" key="5">
    <source>
        <dbReference type="ARBA" id="ARBA00022989"/>
    </source>
</evidence>
<dbReference type="KEGG" id="ldn:H9L06_03685"/>
<name>A0A7G9S6F6_9MICO</name>
<dbReference type="PANTHER" id="PTHR30561:SF0">
    <property type="entry name" value="GUANIDINIUM EXPORTER"/>
    <property type="match status" value="1"/>
</dbReference>
<evidence type="ECO:0000256" key="1">
    <source>
        <dbReference type="ARBA" id="ARBA00004651"/>
    </source>
</evidence>
<evidence type="ECO:0000313" key="9">
    <source>
        <dbReference type="EMBL" id="QNN63431.1"/>
    </source>
</evidence>
<dbReference type="InterPro" id="IPR000390">
    <property type="entry name" value="Small_drug/metabolite_transptr"/>
</dbReference>
<dbReference type="RefSeq" id="WP_187555898.1">
    <property type="nucleotide sequence ID" value="NZ_CP060716.1"/>
</dbReference>